<dbReference type="AlphaFoldDB" id="A0A7J6X470"/>
<proteinExistence type="predicted"/>
<organism evidence="1 2">
    <name type="scientific">Thalictrum thalictroides</name>
    <name type="common">Rue-anemone</name>
    <name type="synonym">Anemone thalictroides</name>
    <dbReference type="NCBI Taxonomy" id="46969"/>
    <lineage>
        <taxon>Eukaryota</taxon>
        <taxon>Viridiplantae</taxon>
        <taxon>Streptophyta</taxon>
        <taxon>Embryophyta</taxon>
        <taxon>Tracheophyta</taxon>
        <taxon>Spermatophyta</taxon>
        <taxon>Magnoliopsida</taxon>
        <taxon>Ranunculales</taxon>
        <taxon>Ranunculaceae</taxon>
        <taxon>Thalictroideae</taxon>
        <taxon>Thalictrum</taxon>
    </lineage>
</organism>
<sequence>MGGGGGVIKIYPGFISISDECEEDDINCCGRKKVEYYDEYPQDYLSVPKGGVIKIYPGFIRDESGDQITKKVEYYDDDLDGEESDDIYSDEEYYYYDDFVGDGEVSDDIYSEDYCVQNATYNHNLFPRHIIPADSGKPMPWERSLVADLSPTKNPVFFTRCTSGGKLWDMVIGSDACYNFVSYDMVVELNLMKKPIREPFLIHGPLTNVWIYDRNATYSAADYSYSFNDNYEQIVLTSLPYNTQLDFTVSRKIIYD</sequence>
<comment type="caution">
    <text evidence="1">The sequence shown here is derived from an EMBL/GenBank/DDBJ whole genome shotgun (WGS) entry which is preliminary data.</text>
</comment>
<dbReference type="EMBL" id="JABWDY010006169">
    <property type="protein sequence ID" value="KAF5203857.1"/>
    <property type="molecule type" value="Genomic_DNA"/>
</dbReference>
<accession>A0A7J6X470</accession>
<gene>
    <name evidence="1" type="ORF">FRX31_006564</name>
</gene>
<evidence type="ECO:0000313" key="2">
    <source>
        <dbReference type="Proteomes" id="UP000554482"/>
    </source>
</evidence>
<keyword evidence="2" id="KW-1185">Reference proteome</keyword>
<reference evidence="1 2" key="1">
    <citation type="submission" date="2020-06" db="EMBL/GenBank/DDBJ databases">
        <title>Transcriptomic and genomic resources for Thalictrum thalictroides and T. hernandezii: Facilitating candidate gene discovery in an emerging model plant lineage.</title>
        <authorList>
            <person name="Arias T."/>
            <person name="Riano-Pachon D.M."/>
            <person name="Di Stilio V.S."/>
        </authorList>
    </citation>
    <scope>NUCLEOTIDE SEQUENCE [LARGE SCALE GENOMIC DNA]</scope>
    <source>
        <strain evidence="2">cv. WT478/WT964</strain>
        <tissue evidence="1">Leaves</tissue>
    </source>
</reference>
<dbReference type="OrthoDB" id="1934635at2759"/>
<dbReference type="Proteomes" id="UP000554482">
    <property type="component" value="Unassembled WGS sequence"/>
</dbReference>
<protein>
    <submittedName>
        <fullName evidence="1">Uncharacterized protein</fullName>
    </submittedName>
</protein>
<name>A0A7J6X470_THATH</name>
<evidence type="ECO:0000313" key="1">
    <source>
        <dbReference type="EMBL" id="KAF5203857.1"/>
    </source>
</evidence>